<feature type="transmembrane region" description="Helical" evidence="1">
    <location>
        <begin position="37"/>
        <end position="60"/>
    </location>
</feature>
<evidence type="ECO:0000313" key="2">
    <source>
        <dbReference type="EMBL" id="SVA47809.1"/>
    </source>
</evidence>
<keyword evidence="1" id="KW-0812">Transmembrane</keyword>
<dbReference type="AlphaFoldDB" id="A0A381W5H5"/>
<keyword evidence="1" id="KW-1133">Transmembrane helix</keyword>
<protein>
    <submittedName>
        <fullName evidence="2">Uncharacterized protein</fullName>
    </submittedName>
</protein>
<gene>
    <name evidence="2" type="ORF">METZ01_LOCUS100663</name>
</gene>
<evidence type="ECO:0000256" key="1">
    <source>
        <dbReference type="SAM" id="Phobius"/>
    </source>
</evidence>
<proteinExistence type="predicted"/>
<accession>A0A381W5H5</accession>
<reference evidence="2" key="1">
    <citation type="submission" date="2018-05" db="EMBL/GenBank/DDBJ databases">
        <authorList>
            <person name="Lanie J.A."/>
            <person name="Ng W.-L."/>
            <person name="Kazmierczak K.M."/>
            <person name="Andrzejewski T.M."/>
            <person name="Davidsen T.M."/>
            <person name="Wayne K.J."/>
            <person name="Tettelin H."/>
            <person name="Glass J.I."/>
            <person name="Rusch D."/>
            <person name="Podicherti R."/>
            <person name="Tsui H.-C.T."/>
            <person name="Winkler M.E."/>
        </authorList>
    </citation>
    <scope>NUCLEOTIDE SEQUENCE</scope>
</reference>
<organism evidence="2">
    <name type="scientific">marine metagenome</name>
    <dbReference type="NCBI Taxonomy" id="408172"/>
    <lineage>
        <taxon>unclassified sequences</taxon>
        <taxon>metagenomes</taxon>
        <taxon>ecological metagenomes</taxon>
    </lineage>
</organism>
<sequence length="61" mass="6718">MPFLITILSHHSEPGDPELMSWLIDTVKHLVGGDSTLALLVIFILILTVPLGIVAAYKLFF</sequence>
<name>A0A381W5H5_9ZZZZ</name>
<dbReference type="EMBL" id="UINC01010774">
    <property type="protein sequence ID" value="SVA47809.1"/>
    <property type="molecule type" value="Genomic_DNA"/>
</dbReference>
<keyword evidence="1" id="KW-0472">Membrane</keyword>